<dbReference type="InterPro" id="IPR023298">
    <property type="entry name" value="ATPase_P-typ_TM_dom_sf"/>
</dbReference>
<feature type="compositionally biased region" description="Polar residues" evidence="19">
    <location>
        <begin position="20"/>
        <end position="37"/>
    </location>
</feature>
<feature type="compositionally biased region" description="Low complexity" evidence="19">
    <location>
        <begin position="1149"/>
        <end position="1169"/>
    </location>
</feature>
<dbReference type="SUPFAM" id="SSF56784">
    <property type="entry name" value="HAD-like"/>
    <property type="match status" value="1"/>
</dbReference>
<dbReference type="InterPro" id="IPR006539">
    <property type="entry name" value="P-type_ATPase_IV"/>
</dbReference>
<feature type="binding site" evidence="16">
    <location>
        <position position="603"/>
    </location>
    <ligand>
        <name>ATP</name>
        <dbReference type="ChEBI" id="CHEBI:30616"/>
    </ligand>
</feature>
<feature type="binding site" evidence="16">
    <location>
        <position position="548"/>
    </location>
    <ligand>
        <name>ATP</name>
        <dbReference type="ChEBI" id="CHEBI:30616"/>
    </ligand>
</feature>
<dbReference type="InterPro" id="IPR059000">
    <property type="entry name" value="ATPase_P-type_domA"/>
</dbReference>
<evidence type="ECO:0000256" key="19">
    <source>
        <dbReference type="SAM" id="MobiDB-lite"/>
    </source>
</evidence>
<dbReference type="NCBIfam" id="TIGR01494">
    <property type="entry name" value="ATPase_P-type"/>
    <property type="match status" value="1"/>
</dbReference>
<feature type="domain" description="P-type ATPase A" evidence="20">
    <location>
        <begin position="143"/>
        <end position="204"/>
    </location>
</feature>
<feature type="transmembrane region" description="Helical" evidence="18">
    <location>
        <begin position="1009"/>
        <end position="1031"/>
    </location>
</feature>
<dbReference type="GO" id="GO:0005802">
    <property type="term" value="C:trans-Golgi network"/>
    <property type="evidence" value="ECO:0007669"/>
    <property type="project" value="TreeGrafter"/>
</dbReference>
<organism evidence="23 24">
    <name type="scientific">Macrostomum lignano</name>
    <dbReference type="NCBI Taxonomy" id="282301"/>
    <lineage>
        <taxon>Eukaryota</taxon>
        <taxon>Metazoa</taxon>
        <taxon>Spiralia</taxon>
        <taxon>Lophotrochozoa</taxon>
        <taxon>Platyhelminthes</taxon>
        <taxon>Rhabditophora</taxon>
        <taxon>Macrostomorpha</taxon>
        <taxon>Macrostomida</taxon>
        <taxon>Macrostomidae</taxon>
        <taxon>Macrostomum</taxon>
    </lineage>
</organism>
<keyword evidence="10 18" id="KW-1278">Translocase</keyword>
<keyword evidence="8 16" id="KW-0067">ATP-binding</keyword>
<dbReference type="GO" id="GO:0000287">
    <property type="term" value="F:magnesium ion binding"/>
    <property type="evidence" value="ECO:0007669"/>
    <property type="project" value="UniProtKB-UniRule"/>
</dbReference>
<keyword evidence="5 18" id="KW-0812">Transmembrane</keyword>
<dbReference type="PROSITE" id="PS00154">
    <property type="entry name" value="ATPASE_E1_E2"/>
    <property type="match status" value="1"/>
</dbReference>
<dbReference type="Gene3D" id="3.40.50.1000">
    <property type="entry name" value="HAD superfamily/HAD-like"/>
    <property type="match status" value="1"/>
</dbReference>
<evidence type="ECO:0000259" key="21">
    <source>
        <dbReference type="Pfam" id="PF16209"/>
    </source>
</evidence>
<feature type="binding site" evidence="16">
    <location>
        <position position="506"/>
    </location>
    <ligand>
        <name>ATP</name>
        <dbReference type="ChEBI" id="CHEBI:30616"/>
    </ligand>
</feature>
<dbReference type="InterPro" id="IPR023299">
    <property type="entry name" value="ATPase_P-typ_cyto_dom_N"/>
</dbReference>
<dbReference type="InterPro" id="IPR018303">
    <property type="entry name" value="ATPase_P-typ_P_site"/>
</dbReference>
<comment type="subcellular location">
    <subcellularLocation>
        <location evidence="2">Cell membrane</location>
    </subcellularLocation>
    <subcellularLocation>
        <location evidence="1 18">Membrane</location>
        <topology evidence="1 18">Multi-pass membrane protein</topology>
    </subcellularLocation>
</comment>
<feature type="transmembrane region" description="Helical" evidence="18">
    <location>
        <begin position="976"/>
        <end position="997"/>
    </location>
</feature>
<accession>A0A267DZD7</accession>
<evidence type="ECO:0000259" key="22">
    <source>
        <dbReference type="Pfam" id="PF16212"/>
    </source>
</evidence>
<evidence type="ECO:0000256" key="14">
    <source>
        <dbReference type="ARBA" id="ARBA00051303"/>
    </source>
</evidence>
<feature type="binding site" evidence="17">
    <location>
        <position position="419"/>
    </location>
    <ligand>
        <name>Mg(2+)</name>
        <dbReference type="ChEBI" id="CHEBI:18420"/>
    </ligand>
</feature>
<evidence type="ECO:0000256" key="4">
    <source>
        <dbReference type="ARBA" id="ARBA00022475"/>
    </source>
</evidence>
<feature type="region of interest" description="Disordered" evidence="19">
    <location>
        <begin position="1"/>
        <end position="37"/>
    </location>
</feature>
<dbReference type="CDD" id="cd02073">
    <property type="entry name" value="P-type_ATPase_APLT_Dnf-like"/>
    <property type="match status" value="1"/>
</dbReference>
<comment type="similarity">
    <text evidence="3 18">Belongs to the cation transport ATPase (P-type) (TC 3.A.3) family. Type IV subfamily.</text>
</comment>
<dbReference type="InterPro" id="IPR008250">
    <property type="entry name" value="ATPase_P-typ_transduc_dom_A_sf"/>
</dbReference>
<dbReference type="AlphaFoldDB" id="A0A267DZD7"/>
<dbReference type="Gene3D" id="2.70.150.10">
    <property type="entry name" value="Calcium-transporting ATPase, cytoplasmic transduction domain A"/>
    <property type="match status" value="1"/>
</dbReference>
<feature type="transmembrane region" description="Helical" evidence="18">
    <location>
        <begin position="1051"/>
        <end position="1069"/>
    </location>
</feature>
<feature type="transmembrane region" description="Helical" evidence="18">
    <location>
        <begin position="867"/>
        <end position="888"/>
    </location>
</feature>
<feature type="binding site" evidence="16">
    <location>
        <position position="420"/>
    </location>
    <ligand>
        <name>ATP</name>
        <dbReference type="ChEBI" id="CHEBI:30616"/>
    </ligand>
</feature>
<dbReference type="GO" id="GO:0045332">
    <property type="term" value="P:phospholipid translocation"/>
    <property type="evidence" value="ECO:0007669"/>
    <property type="project" value="TreeGrafter"/>
</dbReference>
<evidence type="ECO:0000256" key="12">
    <source>
        <dbReference type="ARBA" id="ARBA00023136"/>
    </source>
</evidence>
<feature type="binding site" evidence="16">
    <location>
        <position position="571"/>
    </location>
    <ligand>
        <name>ATP</name>
        <dbReference type="ChEBI" id="CHEBI:30616"/>
    </ligand>
</feature>
<protein>
    <recommendedName>
        <fullName evidence="18">Phospholipid-transporting ATPase</fullName>
        <ecNumber evidence="18">7.6.2.1</ecNumber>
    </recommendedName>
</protein>
<dbReference type="InterPro" id="IPR036412">
    <property type="entry name" value="HAD-like_sf"/>
</dbReference>
<dbReference type="EC" id="7.6.2.1" evidence="18"/>
<evidence type="ECO:0000256" key="3">
    <source>
        <dbReference type="ARBA" id="ARBA00008109"/>
    </source>
</evidence>
<feature type="domain" description="P-type ATPase N-terminal" evidence="21">
    <location>
        <begin position="47"/>
        <end position="112"/>
    </location>
</feature>
<dbReference type="EMBL" id="NIVC01002998">
    <property type="protein sequence ID" value="PAA53929.1"/>
    <property type="molecule type" value="Genomic_DNA"/>
</dbReference>
<evidence type="ECO:0000256" key="16">
    <source>
        <dbReference type="PIRSR" id="PIRSR606539-2"/>
    </source>
</evidence>
<evidence type="ECO:0000256" key="8">
    <source>
        <dbReference type="ARBA" id="ARBA00022840"/>
    </source>
</evidence>
<evidence type="ECO:0000256" key="11">
    <source>
        <dbReference type="ARBA" id="ARBA00022989"/>
    </source>
</evidence>
<gene>
    <name evidence="23" type="ORF">BOX15_Mlig007338g1</name>
</gene>
<evidence type="ECO:0000256" key="18">
    <source>
        <dbReference type="RuleBase" id="RU362033"/>
    </source>
</evidence>
<evidence type="ECO:0000256" key="17">
    <source>
        <dbReference type="PIRSR" id="PIRSR606539-3"/>
    </source>
</evidence>
<dbReference type="Proteomes" id="UP000215902">
    <property type="component" value="Unassembled WGS sequence"/>
</dbReference>
<dbReference type="Gene3D" id="3.40.1110.10">
    <property type="entry name" value="Calcium-transporting ATPase, cytoplasmic domain N"/>
    <property type="match status" value="1"/>
</dbReference>
<feature type="binding site" evidence="16">
    <location>
        <position position="684"/>
    </location>
    <ligand>
        <name>ATP</name>
        <dbReference type="ChEBI" id="CHEBI:30616"/>
    </ligand>
</feature>
<feature type="region of interest" description="Disordered" evidence="19">
    <location>
        <begin position="1122"/>
        <end position="1169"/>
    </location>
</feature>
<feature type="binding site" evidence="17">
    <location>
        <position position="801"/>
    </location>
    <ligand>
        <name>Mg(2+)</name>
        <dbReference type="ChEBI" id="CHEBI:18420"/>
    </ligand>
</feature>
<keyword evidence="12 18" id="KW-0472">Membrane</keyword>
<dbReference type="FunFam" id="2.70.150.10:FF:000021">
    <property type="entry name" value="Phospholipid-transporting ATPase"/>
    <property type="match status" value="1"/>
</dbReference>
<name>A0A267DZD7_9PLAT</name>
<dbReference type="InterPro" id="IPR001757">
    <property type="entry name" value="P_typ_ATPase"/>
</dbReference>
<evidence type="ECO:0000313" key="24">
    <source>
        <dbReference type="Proteomes" id="UP000215902"/>
    </source>
</evidence>
<dbReference type="SFLD" id="SFLDG00002">
    <property type="entry name" value="C1.7:_P-type_atpase_like"/>
    <property type="match status" value="1"/>
</dbReference>
<dbReference type="STRING" id="282301.A0A267DZD7"/>
<evidence type="ECO:0000256" key="10">
    <source>
        <dbReference type="ARBA" id="ARBA00022967"/>
    </source>
</evidence>
<keyword evidence="11 18" id="KW-1133">Transmembrane helix</keyword>
<feature type="transmembrane region" description="Helical" evidence="18">
    <location>
        <begin position="349"/>
        <end position="369"/>
    </location>
</feature>
<dbReference type="SUPFAM" id="SSF81653">
    <property type="entry name" value="Calcium ATPase, transduction domain A"/>
    <property type="match status" value="1"/>
</dbReference>
<reference evidence="23 24" key="1">
    <citation type="submission" date="2017-06" db="EMBL/GenBank/DDBJ databases">
        <title>A platform for efficient transgenesis in Macrostomum lignano, a flatworm model organism for stem cell research.</title>
        <authorList>
            <person name="Berezikov E."/>
        </authorList>
    </citation>
    <scope>NUCLEOTIDE SEQUENCE [LARGE SCALE GENOMIC DNA]</scope>
    <source>
        <strain evidence="23">DV1</strain>
        <tissue evidence="23">Whole organism</tissue>
    </source>
</reference>
<dbReference type="SFLD" id="SFLDF00027">
    <property type="entry name" value="p-type_atpase"/>
    <property type="match status" value="1"/>
</dbReference>
<keyword evidence="9 17" id="KW-0460">Magnesium</keyword>
<dbReference type="PANTHER" id="PTHR24092">
    <property type="entry name" value="PROBABLE PHOSPHOLIPID-TRANSPORTING ATPASE"/>
    <property type="match status" value="1"/>
</dbReference>
<evidence type="ECO:0000256" key="9">
    <source>
        <dbReference type="ARBA" id="ARBA00022842"/>
    </source>
</evidence>
<dbReference type="GO" id="GO:0090556">
    <property type="term" value="F:phosphatidylserine floppase activity"/>
    <property type="evidence" value="ECO:0007669"/>
    <property type="project" value="RHEA"/>
</dbReference>
<feature type="transmembrane region" description="Helical" evidence="18">
    <location>
        <begin position="307"/>
        <end position="329"/>
    </location>
</feature>
<feature type="binding site" evidence="16">
    <location>
        <position position="683"/>
    </location>
    <ligand>
        <name>ATP</name>
        <dbReference type="ChEBI" id="CHEBI:30616"/>
    </ligand>
</feature>
<feature type="active site" description="4-aspartylphosphate intermediate" evidence="15">
    <location>
        <position position="419"/>
    </location>
</feature>
<feature type="binding site" evidence="16">
    <location>
        <position position="780"/>
    </location>
    <ligand>
        <name>ATP</name>
        <dbReference type="ChEBI" id="CHEBI:30616"/>
    </ligand>
</feature>
<feature type="binding site" evidence="17">
    <location>
        <position position="421"/>
    </location>
    <ligand>
        <name>Mg(2+)</name>
        <dbReference type="ChEBI" id="CHEBI:18420"/>
    </ligand>
</feature>
<dbReference type="InterPro" id="IPR032630">
    <property type="entry name" value="P_typ_ATPase_c"/>
</dbReference>
<dbReference type="Pfam" id="PF16209">
    <property type="entry name" value="PhoLip_ATPase_N"/>
    <property type="match status" value="1"/>
</dbReference>
<feature type="binding site" evidence="16">
    <location>
        <position position="805"/>
    </location>
    <ligand>
        <name>ATP</name>
        <dbReference type="ChEBI" id="CHEBI:30616"/>
    </ligand>
</feature>
<keyword evidence="6 17" id="KW-0479">Metal-binding</keyword>
<dbReference type="SFLD" id="SFLDS00003">
    <property type="entry name" value="Haloacid_Dehalogenase"/>
    <property type="match status" value="1"/>
</dbReference>
<dbReference type="PANTHER" id="PTHR24092:SF150">
    <property type="entry name" value="PHOSPHOLIPID-TRANSPORTING ATPASE"/>
    <property type="match status" value="1"/>
</dbReference>
<dbReference type="GO" id="GO:0016887">
    <property type="term" value="F:ATP hydrolysis activity"/>
    <property type="evidence" value="ECO:0007669"/>
    <property type="project" value="InterPro"/>
</dbReference>
<dbReference type="Pfam" id="PF00122">
    <property type="entry name" value="E1-E2_ATPase"/>
    <property type="match status" value="1"/>
</dbReference>
<dbReference type="SUPFAM" id="SSF81665">
    <property type="entry name" value="Calcium ATPase, transmembrane domain M"/>
    <property type="match status" value="1"/>
</dbReference>
<comment type="catalytic activity">
    <reaction evidence="14">
        <text>a 1,2-diacyl-sn-glycero-3-phospho-L-serine(out) + ATP + H2O = a 1,2-diacyl-sn-glycero-3-phospho-L-serine(in) + ADP + phosphate + H(+)</text>
        <dbReference type="Rhea" id="RHEA:38567"/>
        <dbReference type="ChEBI" id="CHEBI:15377"/>
        <dbReference type="ChEBI" id="CHEBI:15378"/>
        <dbReference type="ChEBI" id="CHEBI:30616"/>
        <dbReference type="ChEBI" id="CHEBI:43474"/>
        <dbReference type="ChEBI" id="CHEBI:57262"/>
        <dbReference type="ChEBI" id="CHEBI:456216"/>
    </reaction>
    <physiologicalReaction direction="left-to-right" evidence="14">
        <dbReference type="Rhea" id="RHEA:38568"/>
    </physiologicalReaction>
</comment>
<proteinExistence type="inferred from homology"/>
<evidence type="ECO:0000256" key="1">
    <source>
        <dbReference type="ARBA" id="ARBA00004141"/>
    </source>
</evidence>
<feature type="transmembrane region" description="Helical" evidence="18">
    <location>
        <begin position="941"/>
        <end position="964"/>
    </location>
</feature>
<dbReference type="InterPro" id="IPR032631">
    <property type="entry name" value="P-type_ATPase_N"/>
</dbReference>
<evidence type="ECO:0000256" key="2">
    <source>
        <dbReference type="ARBA" id="ARBA00004236"/>
    </source>
</evidence>
<comment type="catalytic activity">
    <reaction evidence="13 18">
        <text>ATP + H2O + phospholipidSide 1 = ADP + phosphate + phospholipidSide 2.</text>
        <dbReference type="EC" id="7.6.2.1"/>
    </reaction>
</comment>
<evidence type="ECO:0000256" key="7">
    <source>
        <dbReference type="ARBA" id="ARBA00022741"/>
    </source>
</evidence>
<keyword evidence="4" id="KW-1003">Cell membrane</keyword>
<dbReference type="InterPro" id="IPR044492">
    <property type="entry name" value="P_typ_ATPase_HD_dom"/>
</dbReference>
<feature type="binding site" evidence="17">
    <location>
        <position position="805"/>
    </location>
    <ligand>
        <name>Mg(2+)</name>
        <dbReference type="ChEBI" id="CHEBI:18420"/>
    </ligand>
</feature>
<keyword evidence="24" id="KW-1185">Reference proteome</keyword>
<comment type="caution">
    <text evidence="23">The sequence shown here is derived from an EMBL/GenBank/DDBJ whole genome shotgun (WGS) entry which is preliminary data.</text>
</comment>
<dbReference type="Pfam" id="PF16212">
    <property type="entry name" value="PhoLip_ATPase_C"/>
    <property type="match status" value="1"/>
</dbReference>
<dbReference type="Pfam" id="PF13246">
    <property type="entry name" value="Cation_ATPase"/>
    <property type="match status" value="1"/>
</dbReference>
<sequence length="1203" mass="133700">MNSVVAVNPNEDVPDGQRYTPLQNQLGPQLSQEHPSQQSAAYKERVIHLNRADAEGRVQFRSNSISTTKYTVVTFWPKFLFEQFRKAPNAFFFLIALLQQIPGISPTGRFTTAVPLSIIMLLTAIKEVVEDWNRMRTDRRVNNSRTRLLRHGTWQAAKWKQVQVGDLLMVESNCLLPADILLLSSSEPKGICYIETANLDGETNLKVRQSLPATSEHKQPSQLHSLQGQLVCEPPDDDTTKFKGSLYLDQVRYPVSLNQLLMRGTCLRKTSYVIGLVVYTGADTKVMKNSKPVPLKRSRVERESNRYFLLLLLILAFFTLFTTVANMVWTSRIGPFAWYITNNEISVGHFGAVLITCFIMFHTIVPISLQVTLEFMRIFQAYFIQCDLDMYDPIADIAAEARTSSLNEELGQVNFIFSDKTGTLTQNSMVFQGATVAGRMYGDAVSNGAEAYEFVSGVNSMRSEAAQGQNKDLDDFLSILTVCHTVIPERDSHDNLLEYSASSPDESALVYAAKDMGYELFERSLDTFVIVKVNGEMRRFEVLATFEFTSDRKRMSMVVRCPNGAIRVFCKGADSVIFSRLQSPHLVSETTNHMSKFAMAGLRTLCIAVGDMPQSEWSRLHTEYENARNDIERREAKLALVAEKLEKNLRLLGATAIEDRLQVGVPATINDLLLAGIRIWVLTGDKLETAVNIGYSCRLLQPEMEVRTLTGSSLSQVRSAVAELSHWLCGIASVKGKEPALVIEGESLSWASHQSVRNEFIDVCLQCRTVICCRVSPKQKSDVVRYVREAMPSAVTLAIGDGANDVPMIQESHVGVGLKGKEGLQAAAASDYSLSQFRFLKKLLLVHGAWNYHRVTIVILFSFYKNITIYVTAFWFALVSGFSGQVMFEKWTQALYNVFFTGATPFALGVWDRSCSVENCMRYPQLYRESQGSDRYNFKVFALWMLNGVYHSAIIFLCVLLAVSTGAVFSDGKTAGLYYLGSLVYAIAVITVGLKAGLEHTAWTGMSHLAIWGGIGNYLVFLVISSNFFPHAGGNFAEVVGYDRALFGSGMFWYLLMLVPALALTRDVAWKAYKKTCRKTLREEVFEMEKLRKDPSTVLFQGTYRKVTEKARLLRNAVGGRSADASANLGDSRPAVEASREGNLDEEAGPAASAASAASSAAESGDSRAAQANHSGYAFSCDDHPTVSSAHLLKCSCPEKKLL</sequence>
<dbReference type="InterPro" id="IPR023214">
    <property type="entry name" value="HAD_sf"/>
</dbReference>
<evidence type="ECO:0000256" key="6">
    <source>
        <dbReference type="ARBA" id="ARBA00022723"/>
    </source>
</evidence>
<dbReference type="FunFam" id="3.40.50.1000:FF:000014">
    <property type="entry name" value="Phospholipid-transporting ATPase"/>
    <property type="match status" value="1"/>
</dbReference>
<dbReference type="GO" id="GO:0005524">
    <property type="term" value="F:ATP binding"/>
    <property type="evidence" value="ECO:0007669"/>
    <property type="project" value="UniProtKB-UniRule"/>
</dbReference>
<dbReference type="GO" id="GO:0005886">
    <property type="term" value="C:plasma membrane"/>
    <property type="evidence" value="ECO:0007669"/>
    <property type="project" value="UniProtKB-SubCell"/>
</dbReference>
<feature type="transmembrane region" description="Helical" evidence="18">
    <location>
        <begin position="894"/>
        <end position="911"/>
    </location>
</feature>
<evidence type="ECO:0000256" key="5">
    <source>
        <dbReference type="ARBA" id="ARBA00022692"/>
    </source>
</evidence>
<feature type="binding site" evidence="16">
    <location>
        <position position="685"/>
    </location>
    <ligand>
        <name>ATP</name>
        <dbReference type="ChEBI" id="CHEBI:30616"/>
    </ligand>
</feature>
<feature type="binding site" evidence="16">
    <location>
        <position position="804"/>
    </location>
    <ligand>
        <name>ATP</name>
        <dbReference type="ChEBI" id="CHEBI:30616"/>
    </ligand>
</feature>
<feature type="binding site" evidence="16">
    <location>
        <position position="774"/>
    </location>
    <ligand>
        <name>ATP</name>
        <dbReference type="ChEBI" id="CHEBI:30616"/>
    </ligand>
</feature>
<evidence type="ECO:0000256" key="15">
    <source>
        <dbReference type="PIRSR" id="PIRSR606539-1"/>
    </source>
</evidence>
<dbReference type="NCBIfam" id="TIGR01652">
    <property type="entry name" value="ATPase-Plipid"/>
    <property type="match status" value="1"/>
</dbReference>
<evidence type="ECO:0000259" key="20">
    <source>
        <dbReference type="Pfam" id="PF00122"/>
    </source>
</evidence>
<evidence type="ECO:0000256" key="13">
    <source>
        <dbReference type="ARBA" id="ARBA00034036"/>
    </source>
</evidence>
<feature type="binding site" evidence="16">
    <location>
        <position position="419"/>
    </location>
    <ligand>
        <name>ATP</name>
        <dbReference type="ChEBI" id="CHEBI:30616"/>
    </ligand>
</feature>
<dbReference type="OrthoDB" id="377733at2759"/>
<feature type="binding site" evidence="16">
    <location>
        <position position="421"/>
    </location>
    <ligand>
        <name>ATP</name>
        <dbReference type="ChEBI" id="CHEBI:30616"/>
    </ligand>
</feature>
<keyword evidence="7 16" id="KW-0547">Nucleotide-binding</keyword>
<feature type="domain" description="P-type ATPase C-terminal" evidence="22">
    <location>
        <begin position="828"/>
        <end position="1079"/>
    </location>
</feature>
<evidence type="ECO:0000313" key="23">
    <source>
        <dbReference type="EMBL" id="PAA53929.1"/>
    </source>
</evidence>
<dbReference type="SUPFAM" id="SSF81660">
    <property type="entry name" value="Metal cation-transporting ATPase, ATP-binding domain N"/>
    <property type="match status" value="1"/>
</dbReference>
<dbReference type="PRINTS" id="PR00119">
    <property type="entry name" value="CATATPASE"/>
</dbReference>
<comment type="cofactor">
    <cofactor evidence="17">
        <name>Mg(2+)</name>
        <dbReference type="ChEBI" id="CHEBI:18420"/>
    </cofactor>
</comment>